<dbReference type="EMBL" id="JAIRAU010000020">
    <property type="protein sequence ID" value="MBZ5710862.1"/>
    <property type="molecule type" value="Genomic_DNA"/>
</dbReference>
<organism evidence="1 2">
    <name type="scientific">Nannocystis pusilla</name>
    <dbReference type="NCBI Taxonomy" id="889268"/>
    <lineage>
        <taxon>Bacteria</taxon>
        <taxon>Pseudomonadati</taxon>
        <taxon>Myxococcota</taxon>
        <taxon>Polyangia</taxon>
        <taxon>Nannocystales</taxon>
        <taxon>Nannocystaceae</taxon>
        <taxon>Nannocystis</taxon>
    </lineage>
</organism>
<proteinExistence type="predicted"/>
<accession>A0ABS7TRJ2</accession>
<dbReference type="Proteomes" id="UP001139031">
    <property type="component" value="Unassembled WGS sequence"/>
</dbReference>
<evidence type="ECO:0000313" key="2">
    <source>
        <dbReference type="Proteomes" id="UP001139031"/>
    </source>
</evidence>
<protein>
    <recommendedName>
        <fullName evidence="3">SWIM-type domain-containing protein</fullName>
    </recommendedName>
</protein>
<sequence length="151" mass="16629">MIRPRVLPRARKVQKVPFVELYAGRLQGVVSSGSDQDRVYVSYFEAGSGNFYCSTNNNRPCGGLRGSPCKHLVELLNEGVLQYGAARVIAYLGLQAEPDKVKSGGELLRHIKGGPHKVEAGMVFSRFLTYLQYVSVAPTGVPLPDMAWFVR</sequence>
<name>A0ABS7TRJ2_9BACT</name>
<dbReference type="RefSeq" id="WP_224192632.1">
    <property type="nucleotide sequence ID" value="NZ_JAIRAU010000020.1"/>
</dbReference>
<keyword evidence="2" id="KW-1185">Reference proteome</keyword>
<evidence type="ECO:0000313" key="1">
    <source>
        <dbReference type="EMBL" id="MBZ5710862.1"/>
    </source>
</evidence>
<reference evidence="1" key="1">
    <citation type="submission" date="2021-08" db="EMBL/GenBank/DDBJ databases">
        <authorList>
            <person name="Stevens D.C."/>
        </authorList>
    </citation>
    <scope>NUCLEOTIDE SEQUENCE</scope>
    <source>
        <strain evidence="1">DSM 53165</strain>
    </source>
</reference>
<gene>
    <name evidence="1" type="ORF">K7C98_16500</name>
</gene>
<evidence type="ECO:0008006" key="3">
    <source>
        <dbReference type="Google" id="ProtNLM"/>
    </source>
</evidence>
<comment type="caution">
    <text evidence="1">The sequence shown here is derived from an EMBL/GenBank/DDBJ whole genome shotgun (WGS) entry which is preliminary data.</text>
</comment>